<gene>
    <name evidence="1" type="ORF">FVW59_11075</name>
</gene>
<protein>
    <submittedName>
        <fullName evidence="1">Gamma-glutamyl-gamma-aminobutyrate hydrolase family protein</fullName>
    </submittedName>
</protein>
<dbReference type="InterPro" id="IPR044668">
    <property type="entry name" value="PuuD-like"/>
</dbReference>
<dbReference type="AlphaFoldDB" id="A0A5C8ZWY1"/>
<dbReference type="PROSITE" id="PS51273">
    <property type="entry name" value="GATASE_TYPE_1"/>
    <property type="match status" value="1"/>
</dbReference>
<reference evidence="1 2" key="1">
    <citation type="submission" date="2019-08" db="EMBL/GenBank/DDBJ databases">
        <title>Parahaliea maris sp. nov., isolated from the surface seawater.</title>
        <authorList>
            <person name="Liu Y."/>
        </authorList>
    </citation>
    <scope>NUCLEOTIDE SEQUENCE [LARGE SCALE GENOMIC DNA]</scope>
    <source>
        <strain evidence="1 2">S2-26</strain>
    </source>
</reference>
<accession>A0A5C8ZWY1</accession>
<evidence type="ECO:0000313" key="1">
    <source>
        <dbReference type="EMBL" id="TXS91691.1"/>
    </source>
</evidence>
<sequence length="226" mass="24827">MQRPLIGVTGADGHLPVAWWFIRWALWRCGARAVRMTPRRDGVEALDGVIISGGDDIDPGLYLPHDPERAPMNPERDRFEIAVLETALPADLPVLGICRGAQLLNVVLGGSLLPDLRPLRRRTSNRRTPLARKTLLVEPDSALEGILGARRLRINSLHHQAIDRLGEGLVVSGRDLDGFVQAVESPGRRFLKGVQWHPEYLPTRTAHLNLFRALVDAASTAGGGEC</sequence>
<dbReference type="InterPro" id="IPR029062">
    <property type="entry name" value="Class_I_gatase-like"/>
</dbReference>
<dbReference type="PANTHER" id="PTHR43235">
    <property type="entry name" value="GLUTAMINE AMIDOTRANSFERASE PB2B2.05-RELATED"/>
    <property type="match status" value="1"/>
</dbReference>
<dbReference type="CDD" id="cd01745">
    <property type="entry name" value="GATase1_2"/>
    <property type="match status" value="1"/>
</dbReference>
<dbReference type="GO" id="GO:0005829">
    <property type="term" value="C:cytosol"/>
    <property type="evidence" value="ECO:0007669"/>
    <property type="project" value="TreeGrafter"/>
</dbReference>
<proteinExistence type="predicted"/>
<dbReference type="RefSeq" id="WP_148064361.1">
    <property type="nucleotide sequence ID" value="NZ_VRYZ01000004.1"/>
</dbReference>
<name>A0A5C8ZWY1_9GAMM</name>
<dbReference type="Proteomes" id="UP000321933">
    <property type="component" value="Unassembled WGS sequence"/>
</dbReference>
<dbReference type="Gene3D" id="3.40.50.880">
    <property type="match status" value="1"/>
</dbReference>
<comment type="caution">
    <text evidence="1">The sequence shown here is derived from an EMBL/GenBank/DDBJ whole genome shotgun (WGS) entry which is preliminary data.</text>
</comment>
<keyword evidence="2" id="KW-1185">Reference proteome</keyword>
<evidence type="ECO:0000313" key="2">
    <source>
        <dbReference type="Proteomes" id="UP000321933"/>
    </source>
</evidence>
<dbReference type="EMBL" id="VRYZ01000004">
    <property type="protein sequence ID" value="TXS91691.1"/>
    <property type="molecule type" value="Genomic_DNA"/>
</dbReference>
<dbReference type="PANTHER" id="PTHR43235:SF1">
    <property type="entry name" value="GLUTAMINE AMIDOTRANSFERASE PB2B2.05-RELATED"/>
    <property type="match status" value="1"/>
</dbReference>
<dbReference type="Pfam" id="PF07722">
    <property type="entry name" value="Peptidase_C26"/>
    <property type="match status" value="1"/>
</dbReference>
<dbReference type="InterPro" id="IPR011697">
    <property type="entry name" value="Peptidase_C26"/>
</dbReference>
<dbReference type="SUPFAM" id="SSF52317">
    <property type="entry name" value="Class I glutamine amidotransferase-like"/>
    <property type="match status" value="1"/>
</dbReference>
<keyword evidence="1" id="KW-0378">Hydrolase</keyword>
<dbReference type="OrthoDB" id="9813383at2"/>
<organism evidence="1 2">
    <name type="scientific">Parahaliea aestuarii</name>
    <dbReference type="NCBI Taxonomy" id="1852021"/>
    <lineage>
        <taxon>Bacteria</taxon>
        <taxon>Pseudomonadati</taxon>
        <taxon>Pseudomonadota</taxon>
        <taxon>Gammaproteobacteria</taxon>
        <taxon>Cellvibrionales</taxon>
        <taxon>Halieaceae</taxon>
        <taxon>Parahaliea</taxon>
    </lineage>
</organism>
<dbReference type="GO" id="GO:0016811">
    <property type="term" value="F:hydrolase activity, acting on carbon-nitrogen (but not peptide) bonds, in linear amides"/>
    <property type="evidence" value="ECO:0007669"/>
    <property type="project" value="InterPro"/>
</dbReference>